<dbReference type="AlphaFoldDB" id="A0A811UXJ8"/>
<protein>
    <submittedName>
        <fullName evidence="1">(Mediterranean fruit fly) hypothetical protein</fullName>
    </submittedName>
</protein>
<evidence type="ECO:0000313" key="2">
    <source>
        <dbReference type="Proteomes" id="UP000606786"/>
    </source>
</evidence>
<reference evidence="1" key="1">
    <citation type="submission" date="2020-11" db="EMBL/GenBank/DDBJ databases">
        <authorList>
            <person name="Whitehead M."/>
        </authorList>
    </citation>
    <scope>NUCLEOTIDE SEQUENCE</scope>
    <source>
        <strain evidence="1">EGII</strain>
    </source>
</reference>
<proteinExistence type="predicted"/>
<accession>A0A811UXJ8</accession>
<organism evidence="1 2">
    <name type="scientific">Ceratitis capitata</name>
    <name type="common">Mediterranean fruit fly</name>
    <name type="synonym">Tephritis capitata</name>
    <dbReference type="NCBI Taxonomy" id="7213"/>
    <lineage>
        <taxon>Eukaryota</taxon>
        <taxon>Metazoa</taxon>
        <taxon>Ecdysozoa</taxon>
        <taxon>Arthropoda</taxon>
        <taxon>Hexapoda</taxon>
        <taxon>Insecta</taxon>
        <taxon>Pterygota</taxon>
        <taxon>Neoptera</taxon>
        <taxon>Endopterygota</taxon>
        <taxon>Diptera</taxon>
        <taxon>Brachycera</taxon>
        <taxon>Muscomorpha</taxon>
        <taxon>Tephritoidea</taxon>
        <taxon>Tephritidae</taxon>
        <taxon>Ceratitis</taxon>
        <taxon>Ceratitis</taxon>
    </lineage>
</organism>
<evidence type="ECO:0000313" key="1">
    <source>
        <dbReference type="EMBL" id="CAD7001813.1"/>
    </source>
</evidence>
<dbReference type="Proteomes" id="UP000606786">
    <property type="component" value="Unassembled WGS sequence"/>
</dbReference>
<dbReference type="EMBL" id="CAJHJT010000023">
    <property type="protein sequence ID" value="CAD7001813.1"/>
    <property type="molecule type" value="Genomic_DNA"/>
</dbReference>
<sequence length="97" mass="11280">MMWKLSWRRSHGPTKIRYINYFWLLEFINRDLVAVLLLTEDGKKANIVVSSVHFPVDSNIISTPVREHPNNYCKKEHLPLVIGYDAKDHDDTLGSTN</sequence>
<comment type="caution">
    <text evidence="1">The sequence shown here is derived from an EMBL/GenBank/DDBJ whole genome shotgun (WGS) entry which is preliminary data.</text>
</comment>
<gene>
    <name evidence="1" type="ORF">CCAP1982_LOCUS10304</name>
</gene>
<keyword evidence="2" id="KW-1185">Reference proteome</keyword>
<name>A0A811UXJ8_CERCA</name>